<dbReference type="InterPro" id="IPR010617">
    <property type="entry name" value="TMEM175-like"/>
</dbReference>
<evidence type="ECO:0000256" key="1">
    <source>
        <dbReference type="ARBA" id="ARBA00004141"/>
    </source>
</evidence>
<evidence type="ECO:0000256" key="10">
    <source>
        <dbReference type="ARBA" id="ARBA00023136"/>
    </source>
</evidence>
<dbReference type="GO" id="GO:0016020">
    <property type="term" value="C:membrane"/>
    <property type="evidence" value="ECO:0007669"/>
    <property type="project" value="UniProtKB-SubCell"/>
</dbReference>
<sequence length="216" mass="23895">MRSRASYTRRMDAEQHPGPERLTAYTDAVVAIVQTLLILPLLESVSDARTHHLTAGQWLTENSDSVIWFGMNFALIWSFWALHHRIFDHVQHLTTPLQSINAVWMLGIVFLPVSTAVIGLGQTDPTQLALYIGTLLFCSLMMNLMAWQVARDPVISGARPRLQAPQLATSFAAALMYALALVLALSIPGLGYLALFSMFLLPLVARALTSVLNRLV</sequence>
<accession>Q9RV40</accession>
<dbReference type="InParanoid" id="Q9RV40"/>
<dbReference type="PANTHER" id="PTHR31462">
    <property type="entry name" value="ENDOSOMAL/LYSOSOMAL POTASSIUM CHANNEL TMEM175"/>
    <property type="match status" value="1"/>
</dbReference>
<keyword evidence="3" id="KW-0813">Transport</keyword>
<evidence type="ECO:0000256" key="3">
    <source>
        <dbReference type="ARBA" id="ARBA00022448"/>
    </source>
</evidence>
<dbReference type="Proteomes" id="UP000002524">
    <property type="component" value="Chromosome 1"/>
</dbReference>
<dbReference type="TCDB" id="1.A.78.2.4">
    <property type="family name" value="the k+-selective channel in endosomes and lysosomes (kel) family"/>
</dbReference>
<dbReference type="GO" id="GO:0005267">
    <property type="term" value="F:potassium channel activity"/>
    <property type="evidence" value="ECO:0007669"/>
    <property type="project" value="UniProtKB-KW"/>
</dbReference>
<feature type="transmembrane region" description="Helical" evidence="13">
    <location>
        <begin position="167"/>
        <end position="187"/>
    </location>
</feature>
<keyword evidence="7" id="KW-0630">Potassium</keyword>
<evidence type="ECO:0000313" key="15">
    <source>
        <dbReference type="Proteomes" id="UP000002524"/>
    </source>
</evidence>
<comment type="similarity">
    <text evidence="2">Belongs to the TMEM175 family.</text>
</comment>
<keyword evidence="4" id="KW-0633">Potassium transport</keyword>
<name>Q9RV40_DEIRA</name>
<dbReference type="OrthoDB" id="7626281at2"/>
<dbReference type="PaxDb" id="243230-DR_1190"/>
<dbReference type="HOGENOM" id="CLU_090238_3_1_0"/>
<keyword evidence="10 13" id="KW-0472">Membrane</keyword>
<dbReference type="EnsemblBacteria" id="AAF10767">
    <property type="protein sequence ID" value="AAF10767"/>
    <property type="gene ID" value="DR_1190"/>
</dbReference>
<dbReference type="eggNOG" id="COG3548">
    <property type="taxonomic scope" value="Bacteria"/>
</dbReference>
<reference evidence="14 15" key="1">
    <citation type="journal article" date="1999" name="Science">
        <title>Genome sequence of the radioresistant bacterium Deinococcus radiodurans R1.</title>
        <authorList>
            <person name="White O."/>
            <person name="Eisen J.A."/>
            <person name="Heidelberg J.F."/>
            <person name="Hickey E.K."/>
            <person name="Peterson J.D."/>
            <person name="Dodson R.J."/>
            <person name="Haft D.H."/>
            <person name="Gwinn M.L."/>
            <person name="Nelson W.C."/>
            <person name="Richardson D.L."/>
            <person name="Moffat K.S."/>
            <person name="Qin H."/>
            <person name="Jiang L."/>
            <person name="Pamphile W."/>
            <person name="Crosby M."/>
            <person name="Shen M."/>
            <person name="Vamathevan J.J."/>
            <person name="Lam P."/>
            <person name="McDonald L."/>
            <person name="Utterback T."/>
            <person name="Zalewski C."/>
            <person name="Makarova K.S."/>
            <person name="Aravind L."/>
            <person name="Daly M.J."/>
            <person name="Minton K.W."/>
            <person name="Fleischmann R.D."/>
            <person name="Ketchum K.A."/>
            <person name="Nelson K.E."/>
            <person name="Salzberg S."/>
            <person name="Smith H.O."/>
            <person name="Venter J.C."/>
            <person name="Fraser C.M."/>
        </authorList>
    </citation>
    <scope>NUCLEOTIDE SEQUENCE [LARGE SCALE GENOMIC DNA]</scope>
    <source>
        <strain evidence="15">ATCC 13939 / DSM 20539 / JCM 16871 / LMG 4051 / NBRC 15346 / NCIMB 9279 / R1 / VKM B-1422</strain>
    </source>
</reference>
<evidence type="ECO:0000313" key="14">
    <source>
        <dbReference type="EMBL" id="AAF10767.1"/>
    </source>
</evidence>
<dbReference type="Pfam" id="PF06736">
    <property type="entry name" value="TMEM175"/>
    <property type="match status" value="1"/>
</dbReference>
<dbReference type="KEGG" id="dra:DR_1190"/>
<dbReference type="EMBL" id="AE000513">
    <property type="protein sequence ID" value="AAF10767.1"/>
    <property type="molecule type" value="Genomic_DNA"/>
</dbReference>
<evidence type="ECO:0000256" key="7">
    <source>
        <dbReference type="ARBA" id="ARBA00022958"/>
    </source>
</evidence>
<dbReference type="PIR" id="E75425">
    <property type="entry name" value="E75425"/>
</dbReference>
<keyword evidence="5 13" id="KW-0812">Transmembrane</keyword>
<keyword evidence="8 13" id="KW-1133">Transmembrane helix</keyword>
<keyword evidence="6" id="KW-0631">Potassium channel</keyword>
<evidence type="ECO:0000256" key="11">
    <source>
        <dbReference type="ARBA" id="ARBA00023303"/>
    </source>
</evidence>
<comment type="catalytic activity">
    <reaction evidence="12">
        <text>K(+)(in) = K(+)(out)</text>
        <dbReference type="Rhea" id="RHEA:29463"/>
        <dbReference type="ChEBI" id="CHEBI:29103"/>
    </reaction>
</comment>
<evidence type="ECO:0000256" key="2">
    <source>
        <dbReference type="ARBA" id="ARBA00006920"/>
    </source>
</evidence>
<proteinExistence type="inferred from homology"/>
<feature type="transmembrane region" description="Helical" evidence="13">
    <location>
        <begin position="103"/>
        <end position="122"/>
    </location>
</feature>
<evidence type="ECO:0000256" key="6">
    <source>
        <dbReference type="ARBA" id="ARBA00022826"/>
    </source>
</evidence>
<dbReference type="GO" id="GO:0015252">
    <property type="term" value="F:proton channel activity"/>
    <property type="evidence" value="ECO:0007669"/>
    <property type="project" value="InterPro"/>
</dbReference>
<keyword evidence="15" id="KW-1185">Reference proteome</keyword>
<protein>
    <recommendedName>
        <fullName evidence="16">DUF1211 domain-containing protein</fullName>
    </recommendedName>
</protein>
<dbReference type="PANTHER" id="PTHR31462:SF5">
    <property type="entry name" value="ENDOSOMAL_LYSOSOMAL PROTON CHANNEL TMEM175"/>
    <property type="match status" value="1"/>
</dbReference>
<dbReference type="STRING" id="243230.DR_1190"/>
<evidence type="ECO:0008006" key="16">
    <source>
        <dbReference type="Google" id="ProtNLM"/>
    </source>
</evidence>
<evidence type="ECO:0000256" key="12">
    <source>
        <dbReference type="ARBA" id="ARBA00034430"/>
    </source>
</evidence>
<gene>
    <name evidence="14" type="ordered locus">DR_1190</name>
</gene>
<feature type="transmembrane region" description="Helical" evidence="13">
    <location>
        <begin position="65"/>
        <end position="82"/>
    </location>
</feature>
<evidence type="ECO:0000256" key="4">
    <source>
        <dbReference type="ARBA" id="ARBA00022538"/>
    </source>
</evidence>
<evidence type="ECO:0000256" key="13">
    <source>
        <dbReference type="SAM" id="Phobius"/>
    </source>
</evidence>
<comment type="subcellular location">
    <subcellularLocation>
        <location evidence="1">Membrane</location>
        <topology evidence="1">Multi-pass membrane protein</topology>
    </subcellularLocation>
</comment>
<dbReference type="AlphaFoldDB" id="Q9RV40"/>
<keyword evidence="9" id="KW-0406">Ion transport</keyword>
<keyword evidence="11" id="KW-0407">Ion channel</keyword>
<feature type="transmembrane region" description="Helical" evidence="13">
    <location>
        <begin position="128"/>
        <end position="146"/>
    </location>
</feature>
<evidence type="ECO:0000256" key="8">
    <source>
        <dbReference type="ARBA" id="ARBA00022989"/>
    </source>
</evidence>
<organism evidence="14 15">
    <name type="scientific">Deinococcus radiodurans (strain ATCC 13939 / DSM 20539 / JCM 16871 / CCUG 27074 / LMG 4051 / NBRC 15346 / NCIMB 9279 / VKM B-1422 / R1)</name>
    <dbReference type="NCBI Taxonomy" id="243230"/>
    <lineage>
        <taxon>Bacteria</taxon>
        <taxon>Thermotogati</taxon>
        <taxon>Deinococcota</taxon>
        <taxon>Deinococci</taxon>
        <taxon>Deinococcales</taxon>
        <taxon>Deinococcaceae</taxon>
        <taxon>Deinococcus</taxon>
    </lineage>
</organism>
<dbReference type="PATRIC" id="fig|243230.17.peg.1389"/>
<evidence type="ECO:0000256" key="9">
    <source>
        <dbReference type="ARBA" id="ARBA00023065"/>
    </source>
</evidence>
<evidence type="ECO:0000256" key="5">
    <source>
        <dbReference type="ARBA" id="ARBA00022692"/>
    </source>
</evidence>